<dbReference type="PANTHER" id="PTHR43701:SF2">
    <property type="entry name" value="MEMBRANE TRANSPORTER PROTEIN YJNA-RELATED"/>
    <property type="match status" value="1"/>
</dbReference>
<evidence type="ECO:0000256" key="3">
    <source>
        <dbReference type="ARBA" id="ARBA00022692"/>
    </source>
</evidence>
<keyword evidence="8" id="KW-1185">Reference proteome</keyword>
<dbReference type="InterPro" id="IPR051598">
    <property type="entry name" value="TSUP/Inactive_protease-like"/>
</dbReference>
<evidence type="ECO:0000313" key="8">
    <source>
        <dbReference type="Proteomes" id="UP000278886"/>
    </source>
</evidence>
<accession>A0A387BA74</accession>
<evidence type="ECO:0000313" key="7">
    <source>
        <dbReference type="EMBL" id="AYF98035.1"/>
    </source>
</evidence>
<dbReference type="InterPro" id="IPR002781">
    <property type="entry name" value="TM_pro_TauE-like"/>
</dbReference>
<evidence type="ECO:0000256" key="1">
    <source>
        <dbReference type="ARBA" id="ARBA00004141"/>
    </source>
</evidence>
<dbReference type="EMBL" id="CP032630">
    <property type="protein sequence ID" value="AYF98035.1"/>
    <property type="molecule type" value="Genomic_DNA"/>
</dbReference>
<feature type="transmembrane region" description="Helical" evidence="6">
    <location>
        <begin position="107"/>
        <end position="126"/>
    </location>
</feature>
<evidence type="ECO:0000256" key="6">
    <source>
        <dbReference type="RuleBase" id="RU363041"/>
    </source>
</evidence>
<dbReference type="KEGG" id="lyd:D7I47_07060"/>
<evidence type="ECO:0000256" key="4">
    <source>
        <dbReference type="ARBA" id="ARBA00022989"/>
    </source>
</evidence>
<dbReference type="AlphaFoldDB" id="A0A387BA74"/>
<sequence>MTSSPAPGRPGVVPLLAIGALTGFVSGLFGVGGGIVIVPALVAAFHMDQRRAAATSLVALLPISVVGTVVYALSGQVHWLAAALLAAGSVVGSPIGVRLLHRIPHRVLPWIFVGFIAVVIVTLLVSPPSRDSALAITWASGAALVGIGLVAGILSGLVGVGGGVVAVPGLEVLVGAGDLLARGTSLAMMIPTTVVGILTHRRHLDPDLRSGLTLGAAAVVVTPFGSWLAHLLDPRLGSILFVAFLVAVCVVVVLRGRHPRP</sequence>
<organism evidence="7 8">
    <name type="scientific">Protaetiibacter intestinalis</name>
    <dbReference type="NCBI Taxonomy" id="2419774"/>
    <lineage>
        <taxon>Bacteria</taxon>
        <taxon>Bacillati</taxon>
        <taxon>Actinomycetota</taxon>
        <taxon>Actinomycetes</taxon>
        <taxon>Micrococcales</taxon>
        <taxon>Microbacteriaceae</taxon>
        <taxon>Protaetiibacter</taxon>
    </lineage>
</organism>
<dbReference type="Pfam" id="PF01925">
    <property type="entry name" value="TauE"/>
    <property type="match status" value="2"/>
</dbReference>
<comment type="similarity">
    <text evidence="2 6">Belongs to the 4-toluene sulfonate uptake permease (TSUP) (TC 2.A.102) family.</text>
</comment>
<name>A0A387BA74_9MICO</name>
<dbReference type="PANTHER" id="PTHR43701">
    <property type="entry name" value="MEMBRANE TRANSPORTER PROTEIN MJ0441-RELATED"/>
    <property type="match status" value="1"/>
</dbReference>
<proteinExistence type="inferred from homology"/>
<keyword evidence="3 6" id="KW-0812">Transmembrane</keyword>
<reference evidence="8" key="1">
    <citation type="submission" date="2018-09" db="EMBL/GenBank/DDBJ databases">
        <title>Genome sequencing of strain 2DFWR-13.</title>
        <authorList>
            <person name="Heo J."/>
            <person name="Kim S.-J."/>
            <person name="Kwon S.-W."/>
        </authorList>
    </citation>
    <scope>NUCLEOTIDE SEQUENCE [LARGE SCALE GENOMIC DNA]</scope>
    <source>
        <strain evidence="8">2DFWR-13</strain>
    </source>
</reference>
<keyword evidence="6" id="KW-1003">Cell membrane</keyword>
<keyword evidence="5 6" id="KW-0472">Membrane</keyword>
<feature type="transmembrane region" description="Helical" evidence="6">
    <location>
        <begin position="52"/>
        <end position="73"/>
    </location>
</feature>
<evidence type="ECO:0000256" key="2">
    <source>
        <dbReference type="ARBA" id="ARBA00009142"/>
    </source>
</evidence>
<keyword evidence="4 6" id="KW-1133">Transmembrane helix</keyword>
<feature type="transmembrane region" description="Helical" evidence="6">
    <location>
        <begin position="79"/>
        <end position="100"/>
    </location>
</feature>
<comment type="subcellular location">
    <subcellularLocation>
        <location evidence="6">Cell membrane</location>
        <topology evidence="6">Multi-pass membrane protein</topology>
    </subcellularLocation>
    <subcellularLocation>
        <location evidence="1">Membrane</location>
        <topology evidence="1">Multi-pass membrane protein</topology>
    </subcellularLocation>
</comment>
<dbReference type="OrthoDB" id="3700425at2"/>
<feature type="transmembrane region" description="Helical" evidence="6">
    <location>
        <begin position="211"/>
        <end position="230"/>
    </location>
</feature>
<feature type="transmembrane region" description="Helical" evidence="6">
    <location>
        <begin position="12"/>
        <end position="45"/>
    </location>
</feature>
<evidence type="ECO:0000256" key="5">
    <source>
        <dbReference type="ARBA" id="ARBA00023136"/>
    </source>
</evidence>
<dbReference type="RefSeq" id="WP_120762383.1">
    <property type="nucleotide sequence ID" value="NZ_CP032630.1"/>
</dbReference>
<dbReference type="GO" id="GO:0005886">
    <property type="term" value="C:plasma membrane"/>
    <property type="evidence" value="ECO:0007669"/>
    <property type="project" value="UniProtKB-SubCell"/>
</dbReference>
<feature type="transmembrane region" description="Helical" evidence="6">
    <location>
        <begin position="236"/>
        <end position="254"/>
    </location>
</feature>
<protein>
    <recommendedName>
        <fullName evidence="6">Probable membrane transporter protein</fullName>
    </recommendedName>
</protein>
<feature type="transmembrane region" description="Helical" evidence="6">
    <location>
        <begin position="132"/>
        <end position="150"/>
    </location>
</feature>
<gene>
    <name evidence="7" type="ORF">D7I47_07060</name>
</gene>
<dbReference type="Proteomes" id="UP000278886">
    <property type="component" value="Chromosome"/>
</dbReference>